<comment type="pathway">
    <text evidence="9">Carbohydrate metabolism; glyoxylate cycle; (S)-malate from isocitrate: step 2/2.</text>
</comment>
<dbReference type="InterPro" id="IPR006252">
    <property type="entry name" value="Malate_synthA"/>
</dbReference>
<feature type="active site" description="Proton acceptor" evidence="8">
    <location>
        <position position="163"/>
    </location>
</feature>
<evidence type="ECO:0000256" key="1">
    <source>
        <dbReference type="ARBA" id="ARBA00006394"/>
    </source>
</evidence>
<protein>
    <recommendedName>
        <fullName evidence="7 9">Malate synthase</fullName>
        <ecNumber evidence="2 9">2.3.3.9</ecNumber>
    </recommendedName>
</protein>
<evidence type="ECO:0000313" key="13">
    <source>
        <dbReference type="EMBL" id="QKX49379.1"/>
    </source>
</evidence>
<dbReference type="Pfam" id="PF20659">
    <property type="entry name" value="MS_C"/>
    <property type="match status" value="1"/>
</dbReference>
<dbReference type="UniPathway" id="UPA00703">
    <property type="reaction ID" value="UER00720"/>
</dbReference>
<gene>
    <name evidence="13" type="primary">aceB</name>
    <name evidence="13" type="ORF">HF394_01635</name>
</gene>
<dbReference type="EC" id="2.3.3.9" evidence="2 9"/>
<name>A0A7H8Q622_9BACL</name>
<reference evidence="14" key="1">
    <citation type="submission" date="2020-06" db="EMBL/GenBank/DDBJ databases">
        <title>Isolation of Planomicrobium glaciei.</title>
        <authorList>
            <person name="Malisova L."/>
            <person name="Safrankova R."/>
            <person name="Jakubu V."/>
            <person name="Spanelova P."/>
        </authorList>
    </citation>
    <scope>NUCLEOTIDE SEQUENCE [LARGE SCALE GENOMIC DNA]</scope>
    <source>
        <strain evidence="14">NRL-ATB46093</strain>
    </source>
</reference>
<dbReference type="SUPFAM" id="SSF51645">
    <property type="entry name" value="Malate synthase G"/>
    <property type="match status" value="1"/>
</dbReference>
<evidence type="ECO:0000256" key="7">
    <source>
        <dbReference type="ARBA" id="ARBA00068441"/>
    </source>
</evidence>
<keyword evidence="3 9" id="KW-0329">Glyoxylate bypass</keyword>
<dbReference type="PROSITE" id="PS00510">
    <property type="entry name" value="MALATE_SYNTHASE"/>
    <property type="match status" value="1"/>
</dbReference>
<keyword evidence="13" id="KW-0012">Acyltransferase</keyword>
<dbReference type="PIRSF" id="PIRSF001363">
    <property type="entry name" value="Malate_synth"/>
    <property type="match status" value="1"/>
</dbReference>
<dbReference type="InterPro" id="IPR019830">
    <property type="entry name" value="Malate_synthase_CS"/>
</dbReference>
<evidence type="ECO:0000313" key="14">
    <source>
        <dbReference type="Proteomes" id="UP000509222"/>
    </source>
</evidence>
<evidence type="ECO:0000256" key="5">
    <source>
        <dbReference type="ARBA" id="ARBA00022679"/>
    </source>
</evidence>
<feature type="domain" description="Malate synthase TIM barrel" evidence="10">
    <location>
        <begin position="159"/>
        <end position="403"/>
    </location>
</feature>
<feature type="domain" description="Malate synthase C-terminal" evidence="12">
    <location>
        <begin position="409"/>
        <end position="529"/>
    </location>
</feature>
<sequence>MITKSNVLIKNEVTPQMETILTPEALAFIEKLHVNFDKKRIALLEQRQVRQKEIDGGKPLDFLPETEHIRESDWTIAPLPENMQDRRVEITGPTNRKMLINALNSGAKMFMADLEDATAPNWFNVIDGQINLRDAVRREISFEAPGTGKKYTLNEQTAVLMVRPRGWHLLEKNIEIDGKPASGSLVDFGLYFFHNAQELIDRGTGPYFYLPKMESHLEARLWNDVFVFAQSELGIPQGTIRATVLIETILAAFEMDEILYELRDHSAGLNCGRWDYIFSVIKRMRNRPEYLFPDRSQVTMTVPFMRAYTQLCIQTCHKRNAPALGGMAAQIPIKGNSEANEAAFRKVAEDKRREATDGHDGTWVAHPGMVAVAMEQFDELMPTPNQIDRKREDVSVTAEDLVEVPKGSITEEGLRSNISVGIQYIASWLSGNGAAPINNLMEDAATAEISRSQVWQWIRHPKGKLEDGRDITVALFHEILEEEAEKIKETVGDAIYLSGHYAEARELFTDLTLQSDFAEFLTLPGYEKLN</sequence>
<dbReference type="Pfam" id="PF20656">
    <property type="entry name" value="MS_N"/>
    <property type="match status" value="1"/>
</dbReference>
<feature type="active site" description="Proton donor" evidence="8">
    <location>
        <position position="443"/>
    </location>
</feature>
<dbReference type="GO" id="GO:0005737">
    <property type="term" value="C:cytoplasm"/>
    <property type="evidence" value="ECO:0007669"/>
    <property type="project" value="TreeGrafter"/>
</dbReference>
<dbReference type="Gene3D" id="3.20.20.360">
    <property type="entry name" value="Malate synthase, domain 3"/>
    <property type="match status" value="1"/>
</dbReference>
<dbReference type="FunFam" id="1.20.1220.12:FF:000001">
    <property type="entry name" value="Malate synthase"/>
    <property type="match status" value="1"/>
</dbReference>
<evidence type="ECO:0000259" key="10">
    <source>
        <dbReference type="Pfam" id="PF01274"/>
    </source>
</evidence>
<keyword evidence="4 9" id="KW-0816">Tricarboxylic acid cycle</keyword>
<proteinExistence type="inferred from homology"/>
<dbReference type="InterPro" id="IPR001465">
    <property type="entry name" value="Malate_synthase_TIM"/>
</dbReference>
<dbReference type="Proteomes" id="UP000509222">
    <property type="component" value="Chromosome"/>
</dbReference>
<dbReference type="Pfam" id="PF01274">
    <property type="entry name" value="MS_TIM-barrel"/>
    <property type="match status" value="1"/>
</dbReference>
<feature type="domain" description="Malate synthase N-terminal" evidence="11">
    <location>
        <begin position="10"/>
        <end position="68"/>
    </location>
</feature>
<evidence type="ECO:0000259" key="11">
    <source>
        <dbReference type="Pfam" id="PF20656"/>
    </source>
</evidence>
<keyword evidence="5 9" id="KW-0808">Transferase</keyword>
<comment type="similarity">
    <text evidence="1 9">Belongs to the malate synthase family.</text>
</comment>
<dbReference type="PANTHER" id="PTHR42902:SF1">
    <property type="entry name" value="MALATE SYNTHASE 1-RELATED"/>
    <property type="match status" value="1"/>
</dbReference>
<dbReference type="FunFam" id="3.20.20.360:FF:000001">
    <property type="entry name" value="Malate synthase"/>
    <property type="match status" value="1"/>
</dbReference>
<keyword evidence="14" id="KW-1185">Reference proteome</keyword>
<evidence type="ECO:0000259" key="12">
    <source>
        <dbReference type="Pfam" id="PF20659"/>
    </source>
</evidence>
<comment type="catalytic activity">
    <reaction evidence="6 9">
        <text>glyoxylate + acetyl-CoA + H2O = (S)-malate + CoA + H(+)</text>
        <dbReference type="Rhea" id="RHEA:18181"/>
        <dbReference type="ChEBI" id="CHEBI:15377"/>
        <dbReference type="ChEBI" id="CHEBI:15378"/>
        <dbReference type="ChEBI" id="CHEBI:15589"/>
        <dbReference type="ChEBI" id="CHEBI:36655"/>
        <dbReference type="ChEBI" id="CHEBI:57287"/>
        <dbReference type="ChEBI" id="CHEBI:57288"/>
        <dbReference type="EC" id="2.3.3.9"/>
    </reaction>
</comment>
<dbReference type="EMBL" id="CP051177">
    <property type="protein sequence ID" value="QKX49379.1"/>
    <property type="molecule type" value="Genomic_DNA"/>
</dbReference>
<dbReference type="NCBIfam" id="TIGR01344">
    <property type="entry name" value="malate_syn_A"/>
    <property type="match status" value="1"/>
</dbReference>
<dbReference type="GO" id="GO:0004474">
    <property type="term" value="F:malate synthase activity"/>
    <property type="evidence" value="ECO:0007669"/>
    <property type="project" value="UniProtKB-EC"/>
</dbReference>
<evidence type="ECO:0000256" key="4">
    <source>
        <dbReference type="ARBA" id="ARBA00022532"/>
    </source>
</evidence>
<dbReference type="GO" id="GO:0006099">
    <property type="term" value="P:tricarboxylic acid cycle"/>
    <property type="evidence" value="ECO:0007669"/>
    <property type="project" value="UniProtKB-KW"/>
</dbReference>
<dbReference type="InterPro" id="IPR011076">
    <property type="entry name" value="Malate_synth_sf"/>
</dbReference>
<evidence type="ECO:0000256" key="3">
    <source>
        <dbReference type="ARBA" id="ARBA00022435"/>
    </source>
</evidence>
<dbReference type="InterPro" id="IPR046363">
    <property type="entry name" value="MS_N_TIM-barrel_dom"/>
</dbReference>
<dbReference type="InterPro" id="IPR044856">
    <property type="entry name" value="Malate_synth_C_sf"/>
</dbReference>
<dbReference type="InterPro" id="IPR048355">
    <property type="entry name" value="MS_C"/>
</dbReference>
<evidence type="ECO:0000256" key="2">
    <source>
        <dbReference type="ARBA" id="ARBA00012636"/>
    </source>
</evidence>
<dbReference type="PANTHER" id="PTHR42902">
    <property type="entry name" value="MALATE SYNTHASE"/>
    <property type="match status" value="1"/>
</dbReference>
<dbReference type="Gene3D" id="1.20.1220.12">
    <property type="entry name" value="Malate synthase, domain III"/>
    <property type="match status" value="1"/>
</dbReference>
<accession>A0A7H8Q622</accession>
<evidence type="ECO:0000256" key="6">
    <source>
        <dbReference type="ARBA" id="ARBA00047918"/>
    </source>
</evidence>
<dbReference type="InterPro" id="IPR048356">
    <property type="entry name" value="MS_N"/>
</dbReference>
<dbReference type="GO" id="GO:0006097">
    <property type="term" value="P:glyoxylate cycle"/>
    <property type="evidence" value="ECO:0007669"/>
    <property type="project" value="UniProtKB-UniPathway"/>
</dbReference>
<dbReference type="CDD" id="cd00727">
    <property type="entry name" value="malate_synt_A"/>
    <property type="match status" value="1"/>
</dbReference>
<evidence type="ECO:0000256" key="9">
    <source>
        <dbReference type="RuleBase" id="RU000555"/>
    </source>
</evidence>
<evidence type="ECO:0000256" key="8">
    <source>
        <dbReference type="PIRSR" id="PIRSR001363-1"/>
    </source>
</evidence>
<organism evidence="13 14">
    <name type="scientific">Planococcus glaciei</name>
    <dbReference type="NCBI Taxonomy" id="459472"/>
    <lineage>
        <taxon>Bacteria</taxon>
        <taxon>Bacillati</taxon>
        <taxon>Bacillota</taxon>
        <taxon>Bacilli</taxon>
        <taxon>Bacillales</taxon>
        <taxon>Caryophanaceae</taxon>
        <taxon>Planococcus</taxon>
    </lineage>
</organism>
<dbReference type="AlphaFoldDB" id="A0A7H8Q622"/>